<dbReference type="RefSeq" id="WP_201638136.1">
    <property type="nucleotide sequence ID" value="NZ_JAEQNB010000008.1"/>
</dbReference>
<accession>A0ABS1JFW7</accession>
<sequence>MSEQVQNVSCCNVISDREQALIALTAAIALNNGNLVKQAVISAKEVGINNDEIGMISEVVTKLQGMEGMSIEEMAAQSQTSSSTCCR</sequence>
<evidence type="ECO:0000313" key="2">
    <source>
        <dbReference type="Proteomes" id="UP000602284"/>
    </source>
</evidence>
<keyword evidence="2" id="KW-1185">Reference proteome</keyword>
<name>A0ABS1JFW7_9BACL</name>
<organism evidence="1 2">
    <name type="scientific">Tumebacillus amylolyticus</name>
    <dbReference type="NCBI Taxonomy" id="2801339"/>
    <lineage>
        <taxon>Bacteria</taxon>
        <taxon>Bacillati</taxon>
        <taxon>Bacillota</taxon>
        <taxon>Bacilli</taxon>
        <taxon>Bacillales</taxon>
        <taxon>Alicyclobacillaceae</taxon>
        <taxon>Tumebacillus</taxon>
    </lineage>
</organism>
<evidence type="ECO:0000313" key="1">
    <source>
        <dbReference type="EMBL" id="MBL0389142.1"/>
    </source>
</evidence>
<reference evidence="1 2" key="1">
    <citation type="submission" date="2021-01" db="EMBL/GenBank/DDBJ databases">
        <title>Tumebacillus sp. strain ITR2 16S ribosomal RNA gene Genome sequencing and assembly.</title>
        <authorList>
            <person name="Kang M."/>
        </authorList>
    </citation>
    <scope>NUCLEOTIDE SEQUENCE [LARGE SCALE GENOMIC DNA]</scope>
    <source>
        <strain evidence="1 2">ITR2</strain>
    </source>
</reference>
<dbReference type="Proteomes" id="UP000602284">
    <property type="component" value="Unassembled WGS sequence"/>
</dbReference>
<dbReference type="InterPro" id="IPR029032">
    <property type="entry name" value="AhpD-like"/>
</dbReference>
<gene>
    <name evidence="1" type="ORF">JJB07_21335</name>
</gene>
<comment type="caution">
    <text evidence="1">The sequence shown here is derived from an EMBL/GenBank/DDBJ whole genome shotgun (WGS) entry which is preliminary data.</text>
</comment>
<evidence type="ECO:0008006" key="3">
    <source>
        <dbReference type="Google" id="ProtNLM"/>
    </source>
</evidence>
<dbReference type="SUPFAM" id="SSF69118">
    <property type="entry name" value="AhpD-like"/>
    <property type="match status" value="1"/>
</dbReference>
<proteinExistence type="predicted"/>
<dbReference type="EMBL" id="JAEQNB010000008">
    <property type="protein sequence ID" value="MBL0389142.1"/>
    <property type="molecule type" value="Genomic_DNA"/>
</dbReference>
<protein>
    <recommendedName>
        <fullName evidence="3">Co-chaperone DjlA N-terminal domain-containing protein</fullName>
    </recommendedName>
</protein>